<accession>A0ABV2J556</accession>
<comment type="cofactor">
    <cofactor evidence="1">
        <name>pyridoxal 5'-phosphate</name>
        <dbReference type="ChEBI" id="CHEBI:597326"/>
    </cofactor>
</comment>
<organism evidence="4 5">
    <name type="scientific">Rhizobium aquaticum</name>
    <dbReference type="NCBI Taxonomy" id="1549636"/>
    <lineage>
        <taxon>Bacteria</taxon>
        <taxon>Pseudomonadati</taxon>
        <taxon>Pseudomonadota</taxon>
        <taxon>Alphaproteobacteria</taxon>
        <taxon>Hyphomicrobiales</taxon>
        <taxon>Rhizobiaceae</taxon>
        <taxon>Rhizobium/Agrobacterium group</taxon>
        <taxon>Rhizobium</taxon>
    </lineage>
</organism>
<keyword evidence="4" id="KW-0413">Isomerase</keyword>
<dbReference type="InterPro" id="IPR005814">
    <property type="entry name" value="Aminotrans_3"/>
</dbReference>
<dbReference type="InterPro" id="IPR015422">
    <property type="entry name" value="PyrdxlP-dep_Trfase_small"/>
</dbReference>
<dbReference type="Gene3D" id="3.90.1150.10">
    <property type="entry name" value="Aspartate Aminotransferase, domain 1"/>
    <property type="match status" value="1"/>
</dbReference>
<comment type="similarity">
    <text evidence="3">Belongs to the class-III pyridoxal-phosphate-dependent aminotransferase family.</text>
</comment>
<dbReference type="GO" id="GO:0042286">
    <property type="term" value="F:glutamate-1-semialdehyde 2,1-aminomutase activity"/>
    <property type="evidence" value="ECO:0007669"/>
    <property type="project" value="UniProtKB-EC"/>
</dbReference>
<dbReference type="Proteomes" id="UP001549047">
    <property type="component" value="Unassembled WGS sequence"/>
</dbReference>
<proteinExistence type="inferred from homology"/>
<dbReference type="Gene3D" id="3.40.640.10">
    <property type="entry name" value="Type I PLP-dependent aspartate aminotransferase-like (Major domain)"/>
    <property type="match status" value="1"/>
</dbReference>
<keyword evidence="2 3" id="KW-0663">Pyridoxal phosphate</keyword>
<dbReference type="PANTHER" id="PTHR43713:SF3">
    <property type="entry name" value="GLUTAMATE-1-SEMIALDEHYDE 2,1-AMINOMUTASE 1, CHLOROPLASTIC-RELATED"/>
    <property type="match status" value="1"/>
</dbReference>
<comment type="caution">
    <text evidence="4">The sequence shown here is derived from an EMBL/GenBank/DDBJ whole genome shotgun (WGS) entry which is preliminary data.</text>
</comment>
<dbReference type="SUPFAM" id="SSF53383">
    <property type="entry name" value="PLP-dependent transferases"/>
    <property type="match status" value="1"/>
</dbReference>
<protein>
    <submittedName>
        <fullName evidence="4">Glutamate-1-semialdehyde 2,1-aminomutase</fullName>
        <ecNumber evidence="4">5.4.3.8</ecNumber>
    </submittedName>
</protein>
<reference evidence="4 5" key="1">
    <citation type="submission" date="2024-06" db="EMBL/GenBank/DDBJ databases">
        <title>Genomic Encyclopedia of Type Strains, Phase IV (KMG-IV): sequencing the most valuable type-strain genomes for metagenomic binning, comparative biology and taxonomic classification.</title>
        <authorList>
            <person name="Goeker M."/>
        </authorList>
    </citation>
    <scope>NUCLEOTIDE SEQUENCE [LARGE SCALE GENOMIC DNA]</scope>
    <source>
        <strain evidence="4 5">DSM 29780</strain>
    </source>
</reference>
<evidence type="ECO:0000313" key="5">
    <source>
        <dbReference type="Proteomes" id="UP001549047"/>
    </source>
</evidence>
<dbReference type="NCBIfam" id="NF005453">
    <property type="entry name" value="PRK07046.1"/>
    <property type="match status" value="1"/>
</dbReference>
<sequence length="465" mass="49807">MASSLASAPSANGVDRGALAALLAAEQARYGDSRPLSSARAARNSKGGFSGGVPMHWMRDWPQPFPMVIEMAERNRLRDIDGNDIVDFCLGDTGAMFGHSPVPVMQAIRGQETRGLTFMLPSADADRVGALLQERFGLPCWQMAVTASDANRFAIRAARTATGRKRILVFDGCYHGTAEDTLVDLVDGKTIARRSLLGQVQDPSLTTVMIPFNDRAALASELAKKDIACVIAEPVMTNCGMILPEDGFWDYLRTETRKVGTLLLLDETHTISTGPGGYGRAHGLEPDLFVVGKPVAGGVPAAVWGMSQAVNDKLFAARPETEHGHSGIGTTLAGNALQLACMRATLEELMTPENYARMLAGAGQLDTGIKALIAQHRLPWHTARVGARLEIVFTPEPVKNAAEARAAQDAMLESTLHVALLNRGFLLTPFHNMMLVGPDTTQADIAAFLAAFGEVLNLLPLETAQ</sequence>
<dbReference type="Pfam" id="PF00202">
    <property type="entry name" value="Aminotran_3"/>
    <property type="match status" value="1"/>
</dbReference>
<dbReference type="RefSeq" id="WP_354558221.1">
    <property type="nucleotide sequence ID" value="NZ_JBEPMB010000009.1"/>
</dbReference>
<evidence type="ECO:0000256" key="2">
    <source>
        <dbReference type="ARBA" id="ARBA00022898"/>
    </source>
</evidence>
<name>A0ABV2J556_9HYPH</name>
<evidence type="ECO:0000256" key="1">
    <source>
        <dbReference type="ARBA" id="ARBA00001933"/>
    </source>
</evidence>
<keyword evidence="5" id="KW-1185">Reference proteome</keyword>
<gene>
    <name evidence="4" type="ORF">ABID16_004100</name>
</gene>
<evidence type="ECO:0000256" key="3">
    <source>
        <dbReference type="RuleBase" id="RU003560"/>
    </source>
</evidence>
<dbReference type="InterPro" id="IPR015424">
    <property type="entry name" value="PyrdxlP-dep_Trfase"/>
</dbReference>
<dbReference type="PANTHER" id="PTHR43713">
    <property type="entry name" value="GLUTAMATE-1-SEMIALDEHYDE 2,1-AMINOMUTASE"/>
    <property type="match status" value="1"/>
</dbReference>
<evidence type="ECO:0000313" key="4">
    <source>
        <dbReference type="EMBL" id="MET3615753.1"/>
    </source>
</evidence>
<dbReference type="EMBL" id="JBEPMB010000009">
    <property type="protein sequence ID" value="MET3615753.1"/>
    <property type="molecule type" value="Genomic_DNA"/>
</dbReference>
<dbReference type="EC" id="5.4.3.8" evidence="4"/>
<dbReference type="InterPro" id="IPR015421">
    <property type="entry name" value="PyrdxlP-dep_Trfase_major"/>
</dbReference>